<name>A0A1G9DUR8_9EURY</name>
<dbReference type="Pfam" id="PF00963">
    <property type="entry name" value="Cohesin"/>
    <property type="match status" value="1"/>
</dbReference>
<feature type="compositionally biased region" description="Acidic residues" evidence="1">
    <location>
        <begin position="193"/>
        <end position="210"/>
    </location>
</feature>
<dbReference type="AlphaFoldDB" id="A0A1G9DUR8"/>
<dbReference type="Proteomes" id="UP000198882">
    <property type="component" value="Unassembled WGS sequence"/>
</dbReference>
<dbReference type="GO" id="GO:0030246">
    <property type="term" value="F:carbohydrate binding"/>
    <property type="evidence" value="ECO:0007669"/>
    <property type="project" value="InterPro"/>
</dbReference>
<gene>
    <name evidence="4" type="ORF">SAMN04515672_3633</name>
</gene>
<keyword evidence="2" id="KW-1133">Transmembrane helix</keyword>
<dbReference type="SUPFAM" id="SSF49384">
    <property type="entry name" value="Carbohydrate-binding domain"/>
    <property type="match status" value="1"/>
</dbReference>
<keyword evidence="5" id="KW-1185">Reference proteome</keyword>
<protein>
    <submittedName>
        <fullName evidence="4">Cohesin domain-containing protein</fullName>
    </submittedName>
</protein>
<accession>A0A1G9DUR8</accession>
<evidence type="ECO:0000256" key="1">
    <source>
        <dbReference type="SAM" id="MobiDB-lite"/>
    </source>
</evidence>
<organism evidence="4 5">
    <name type="scientific">Natronorubrum texcoconense</name>
    <dbReference type="NCBI Taxonomy" id="1095776"/>
    <lineage>
        <taxon>Archaea</taxon>
        <taxon>Methanobacteriati</taxon>
        <taxon>Methanobacteriota</taxon>
        <taxon>Stenosarchaea group</taxon>
        <taxon>Halobacteria</taxon>
        <taxon>Halobacteriales</taxon>
        <taxon>Natrialbaceae</taxon>
        <taxon>Natronorubrum</taxon>
    </lineage>
</organism>
<dbReference type="Gene3D" id="2.60.40.680">
    <property type="match status" value="1"/>
</dbReference>
<dbReference type="InterPro" id="IPR002102">
    <property type="entry name" value="Cohesin_dom"/>
</dbReference>
<feature type="region of interest" description="Disordered" evidence="1">
    <location>
        <begin position="173"/>
        <end position="210"/>
    </location>
</feature>
<evidence type="ECO:0000313" key="5">
    <source>
        <dbReference type="Proteomes" id="UP000198882"/>
    </source>
</evidence>
<dbReference type="InterPro" id="IPR008965">
    <property type="entry name" value="CBM2/CBM3_carb-bd_dom_sf"/>
</dbReference>
<dbReference type="EMBL" id="FNFE01000006">
    <property type="protein sequence ID" value="SDK67605.1"/>
    <property type="molecule type" value="Genomic_DNA"/>
</dbReference>
<evidence type="ECO:0000256" key="2">
    <source>
        <dbReference type="SAM" id="Phobius"/>
    </source>
</evidence>
<feature type="domain" description="Cohesin" evidence="3">
    <location>
        <begin position="39"/>
        <end position="157"/>
    </location>
</feature>
<evidence type="ECO:0000313" key="4">
    <source>
        <dbReference type="EMBL" id="SDK67605.1"/>
    </source>
</evidence>
<proteinExistence type="predicted"/>
<dbReference type="GO" id="GO:0000272">
    <property type="term" value="P:polysaccharide catabolic process"/>
    <property type="evidence" value="ECO:0007669"/>
    <property type="project" value="InterPro"/>
</dbReference>
<keyword evidence="2" id="KW-0472">Membrane</keyword>
<evidence type="ECO:0000259" key="3">
    <source>
        <dbReference type="Pfam" id="PF00963"/>
    </source>
</evidence>
<keyword evidence="2" id="KW-0812">Transmembrane</keyword>
<feature type="transmembrane region" description="Helical" evidence="2">
    <location>
        <begin position="211"/>
        <end position="232"/>
    </location>
</feature>
<reference evidence="5" key="1">
    <citation type="submission" date="2016-10" db="EMBL/GenBank/DDBJ databases">
        <authorList>
            <person name="Varghese N."/>
            <person name="Submissions S."/>
        </authorList>
    </citation>
    <scope>NUCLEOTIDE SEQUENCE [LARGE SCALE GENOMIC DNA]</scope>
    <source>
        <strain evidence="5">B4,CECT 8067,JCM 17497</strain>
    </source>
</reference>
<sequence length="235" mass="24308">MGRVRHLFAVVLVAALCVSVGAAGFAGTAGAGDSATIFEVEPADAQAPPGETIHVAIVMTSDGGYGGVGVERVAFGVEYDSDVLALEEITRGPWFEQDNETEIVAETDIDDEEGYAFIDQYRDPPDGGSTGQDRMATLTFTVADDAHGETSPVNVTDVESELINDWPLQSFTHNGTVSVDDDTEVVGASPPEPVEDDETADGDGGADDEPLSGFGIAAAVAVLVALAAGVGYRRA</sequence>